<dbReference type="PROSITE" id="PS00491">
    <property type="entry name" value="PROLINE_PEPTIDASE"/>
    <property type="match status" value="1"/>
</dbReference>
<dbReference type="InterPro" id="IPR001131">
    <property type="entry name" value="Peptidase_M24B_aminopep-P_CS"/>
</dbReference>
<dbReference type="GO" id="GO:0006508">
    <property type="term" value="P:proteolysis"/>
    <property type="evidence" value="ECO:0007669"/>
    <property type="project" value="UniProtKB-KW"/>
</dbReference>
<gene>
    <name evidence="7" type="ORF">DDZ13_12065</name>
</gene>
<accession>A0A317ZF16</accession>
<dbReference type="InParanoid" id="A0A317ZF16"/>
<dbReference type="Gene3D" id="3.90.230.10">
    <property type="entry name" value="Creatinase/methionine aminopeptidase superfamily"/>
    <property type="match status" value="1"/>
</dbReference>
<protein>
    <submittedName>
        <fullName evidence="7">Peptidase M24</fullName>
    </submittedName>
</protein>
<sequence length="381" mass="41818">MKSKSSTIRFLYASSDDSADVLYLGGVFVPDPYLSILTAKKSYAVVNRLEYSRVKAKSNYDEVMLLEEIKPKAAELLGLAKADVGPGELMCYFAQRFAVKKVEVPADFPAIYYAVLHEAGYSLKVKRGPFFPKRQKKTDAEARAVRQGNAASAAGIRAAEAVLRESVIDGKRLVYKGRVLTSERLRTIIDQVCLEKGAVAKNTIVAGGRQACDPHEAGHGPLRPNELIIIDVFPRVQKTGYHGDMTRTFLKGRATPEQRKLVAAVRGAQAAALAAVQAGAKAHAVHAAAENHFAEAGYKTERSGNRFTGFIHSTGHGLGLQVHEPPSVSTKKEKLKADHVITIEPGLYYPKIGGCRIEDVVRVTEGGYERLSRMHYRWEIR</sequence>
<dbReference type="RefSeq" id="WP_110131710.1">
    <property type="nucleotide sequence ID" value="NZ_QHJQ01000009.1"/>
</dbReference>
<comment type="caution">
    <text evidence="7">The sequence shown here is derived from an EMBL/GenBank/DDBJ whole genome shotgun (WGS) entry which is preliminary data.</text>
</comment>
<evidence type="ECO:0000313" key="7">
    <source>
        <dbReference type="EMBL" id="PXA03422.1"/>
    </source>
</evidence>
<dbReference type="PANTHER" id="PTHR46112:SF2">
    <property type="entry name" value="XAA-PRO AMINOPEPTIDASE P-RELATED"/>
    <property type="match status" value="1"/>
</dbReference>
<dbReference type="GO" id="GO:0046872">
    <property type="term" value="F:metal ion binding"/>
    <property type="evidence" value="ECO:0007669"/>
    <property type="project" value="UniProtKB-KW"/>
</dbReference>
<dbReference type="GO" id="GO:0008237">
    <property type="term" value="F:metallopeptidase activity"/>
    <property type="evidence" value="ECO:0007669"/>
    <property type="project" value="UniProtKB-KW"/>
</dbReference>
<reference evidence="7 8" key="1">
    <citation type="submission" date="2018-05" db="EMBL/GenBank/DDBJ databases">
        <title>Coraliomargarita sinensis sp. nov., isolated from a marine solar saltern.</title>
        <authorList>
            <person name="Zhou L.Y."/>
        </authorList>
    </citation>
    <scope>NUCLEOTIDE SEQUENCE [LARGE SCALE GENOMIC DNA]</scope>
    <source>
        <strain evidence="7 8">WN38</strain>
    </source>
</reference>
<evidence type="ECO:0000256" key="5">
    <source>
        <dbReference type="RuleBase" id="RU000590"/>
    </source>
</evidence>
<keyword evidence="8" id="KW-1185">Reference proteome</keyword>
<evidence type="ECO:0000259" key="6">
    <source>
        <dbReference type="Pfam" id="PF00557"/>
    </source>
</evidence>
<evidence type="ECO:0000256" key="2">
    <source>
        <dbReference type="ARBA" id="ARBA00022723"/>
    </source>
</evidence>
<keyword evidence="1" id="KW-0645">Protease</keyword>
<proteinExistence type="inferred from homology"/>
<comment type="similarity">
    <text evidence="5">Belongs to the peptidase M24B family.</text>
</comment>
<keyword evidence="4" id="KW-0482">Metalloprotease</keyword>
<evidence type="ECO:0000313" key="8">
    <source>
        <dbReference type="Proteomes" id="UP000247099"/>
    </source>
</evidence>
<dbReference type="InterPro" id="IPR036005">
    <property type="entry name" value="Creatinase/aminopeptidase-like"/>
</dbReference>
<evidence type="ECO:0000256" key="1">
    <source>
        <dbReference type="ARBA" id="ARBA00022670"/>
    </source>
</evidence>
<dbReference type="Pfam" id="PF00557">
    <property type="entry name" value="Peptidase_M24"/>
    <property type="match status" value="1"/>
</dbReference>
<dbReference type="SUPFAM" id="SSF55920">
    <property type="entry name" value="Creatinase/aminopeptidase"/>
    <property type="match status" value="1"/>
</dbReference>
<evidence type="ECO:0000256" key="3">
    <source>
        <dbReference type="ARBA" id="ARBA00022801"/>
    </source>
</evidence>
<dbReference type="EMBL" id="QHJQ01000009">
    <property type="protein sequence ID" value="PXA03422.1"/>
    <property type="molecule type" value="Genomic_DNA"/>
</dbReference>
<name>A0A317ZF16_9BACT</name>
<dbReference type="AlphaFoldDB" id="A0A317ZF16"/>
<dbReference type="InterPro" id="IPR000994">
    <property type="entry name" value="Pept_M24"/>
</dbReference>
<keyword evidence="3" id="KW-0378">Hydrolase</keyword>
<dbReference type="OrthoDB" id="9806388at2"/>
<keyword evidence="2 5" id="KW-0479">Metal-binding</keyword>
<dbReference type="PANTHER" id="PTHR46112">
    <property type="entry name" value="AMINOPEPTIDASE"/>
    <property type="match status" value="1"/>
</dbReference>
<organism evidence="7 8">
    <name type="scientific">Coraliomargarita sinensis</name>
    <dbReference type="NCBI Taxonomy" id="2174842"/>
    <lineage>
        <taxon>Bacteria</taxon>
        <taxon>Pseudomonadati</taxon>
        <taxon>Verrucomicrobiota</taxon>
        <taxon>Opitutia</taxon>
        <taxon>Puniceicoccales</taxon>
        <taxon>Coraliomargaritaceae</taxon>
        <taxon>Coraliomargarita</taxon>
    </lineage>
</organism>
<feature type="domain" description="Peptidase M24" evidence="6">
    <location>
        <begin position="145"/>
        <end position="365"/>
    </location>
</feature>
<dbReference type="Proteomes" id="UP000247099">
    <property type="component" value="Unassembled WGS sequence"/>
</dbReference>
<dbReference type="InterPro" id="IPR050659">
    <property type="entry name" value="Peptidase_M24B"/>
</dbReference>
<evidence type="ECO:0000256" key="4">
    <source>
        <dbReference type="ARBA" id="ARBA00023049"/>
    </source>
</evidence>